<organism evidence="1 2">
    <name type="scientific">Rhodotorula graminis (strain WP1)</name>
    <dbReference type="NCBI Taxonomy" id="578459"/>
    <lineage>
        <taxon>Eukaryota</taxon>
        <taxon>Fungi</taxon>
        <taxon>Dikarya</taxon>
        <taxon>Basidiomycota</taxon>
        <taxon>Pucciniomycotina</taxon>
        <taxon>Microbotryomycetes</taxon>
        <taxon>Sporidiobolales</taxon>
        <taxon>Sporidiobolaceae</taxon>
        <taxon>Rhodotorula</taxon>
    </lineage>
</organism>
<proteinExistence type="predicted"/>
<dbReference type="GeneID" id="28979230"/>
<reference evidence="1 2" key="1">
    <citation type="journal article" date="2015" name="Front. Microbiol.">
        <title>Genome sequence of the plant growth promoting endophytic yeast Rhodotorula graminis WP1.</title>
        <authorList>
            <person name="Firrincieli A."/>
            <person name="Otillar R."/>
            <person name="Salamov A."/>
            <person name="Schmutz J."/>
            <person name="Khan Z."/>
            <person name="Redman R.S."/>
            <person name="Fleck N.D."/>
            <person name="Lindquist E."/>
            <person name="Grigoriev I.V."/>
            <person name="Doty S.L."/>
        </authorList>
    </citation>
    <scope>NUCLEOTIDE SEQUENCE [LARGE SCALE GENOMIC DNA]</scope>
    <source>
        <strain evidence="1 2">WP1</strain>
    </source>
</reference>
<gene>
    <name evidence="1" type="ORF">RHOBADRAFT_65814</name>
</gene>
<dbReference type="Proteomes" id="UP000053890">
    <property type="component" value="Unassembled WGS sequence"/>
</dbReference>
<evidence type="ECO:0000313" key="1">
    <source>
        <dbReference type="EMBL" id="KPV71487.1"/>
    </source>
</evidence>
<name>A0A0P9GVI7_RHOGW</name>
<dbReference type="AlphaFoldDB" id="A0A0P9GVI7"/>
<sequence>MHLFEWFVRIGFANGKQSTRFYPSSLRGTARSREHAFSYSAACAAFHVQQLSQACVHRP</sequence>
<accession>A0A0P9GVI7</accession>
<keyword evidence="2" id="KW-1185">Reference proteome</keyword>
<protein>
    <submittedName>
        <fullName evidence="1">Uncharacterized protein</fullName>
    </submittedName>
</protein>
<dbReference type="EMBL" id="KQ474094">
    <property type="protein sequence ID" value="KPV71487.1"/>
    <property type="molecule type" value="Genomic_DNA"/>
</dbReference>
<dbReference type="RefSeq" id="XP_018267536.1">
    <property type="nucleotide sequence ID" value="XM_018418783.1"/>
</dbReference>
<evidence type="ECO:0000313" key="2">
    <source>
        <dbReference type="Proteomes" id="UP000053890"/>
    </source>
</evidence>